<evidence type="ECO:0000256" key="2">
    <source>
        <dbReference type="ARBA" id="ARBA00023015"/>
    </source>
</evidence>
<dbReference type="EMBL" id="CP018799">
    <property type="protein sequence ID" value="ATX79240.1"/>
    <property type="molecule type" value="Genomic_DNA"/>
</dbReference>
<dbReference type="Gene3D" id="3.30.390.60">
    <property type="entry name" value="Heat-inducible transcription repressor hrca homolog, domain 3"/>
    <property type="match status" value="1"/>
</dbReference>
<dbReference type="PANTHER" id="PTHR34824:SF1">
    <property type="entry name" value="HEAT-INDUCIBLE TRANSCRIPTION REPRESSOR HRCA"/>
    <property type="match status" value="1"/>
</dbReference>
<dbReference type="InterPro" id="IPR036388">
    <property type="entry name" value="WH-like_DNA-bd_sf"/>
</dbReference>
<dbReference type="GO" id="GO:0045892">
    <property type="term" value="P:negative regulation of DNA-templated transcription"/>
    <property type="evidence" value="ECO:0007669"/>
    <property type="project" value="UniProtKB-UniRule"/>
</dbReference>
<dbReference type="InterPro" id="IPR023120">
    <property type="entry name" value="WHTH_transcript_rep_HrcA_IDD"/>
</dbReference>
<dbReference type="Gene3D" id="1.10.10.10">
    <property type="entry name" value="Winged helix-like DNA-binding domain superfamily/Winged helix DNA-binding domain"/>
    <property type="match status" value="1"/>
</dbReference>
<evidence type="ECO:0000313" key="7">
    <source>
        <dbReference type="EMBL" id="ATX79240.1"/>
    </source>
</evidence>
<evidence type="ECO:0000256" key="4">
    <source>
        <dbReference type="ARBA" id="ARBA00023163"/>
    </source>
</evidence>
<dbReference type="InterPro" id="IPR036390">
    <property type="entry name" value="WH_DNA-bd_sf"/>
</dbReference>
<dbReference type="Pfam" id="PF01628">
    <property type="entry name" value="HrcA"/>
    <property type="match status" value="1"/>
</dbReference>
<sequence>MIVWRVHCHYWIVTGSRFARVPDLNDFYGTYIPMKDRHEHILGEVVRAYLNTGQPVGSRTLSEQGELGLSPASIRNVMAELERQGLLASPHTSAGRVPTDIGLRYFVDSLMAVDPEVNKQLENSVAGHLSSTPERNILLKRATDELANLTHFAGMVWVREQGFNRINRIELVPVSSEKLLAVIVTDSGEVQNRLIARPRNFSDVALHEISVRLNELLSGCNLEEVRLRLQREMESDRLRVRHLLGDLKRWADAPTEGQTDMFVSGQRQLLEMPEFAVVDTIRSLMSAIEDRQQLLHLVEQVEREESGVKVFIGSEHALVNMEQVSVVLSRYEGPANIVGTLGVIGPRRMHYERVMPIVDCTAKWVSRMLSGGLYAK</sequence>
<evidence type="ECO:0000259" key="6">
    <source>
        <dbReference type="Pfam" id="PF01628"/>
    </source>
</evidence>
<feature type="domain" description="Heat-inducible transcription repressor HrcA C-terminal" evidence="6">
    <location>
        <begin position="138"/>
        <end position="355"/>
    </location>
</feature>
<accession>A0A2K8KWG9</accession>
<protein>
    <recommendedName>
        <fullName evidence="5">Heat-inducible transcription repressor HrcA</fullName>
    </recommendedName>
</protein>
<keyword evidence="1 5" id="KW-0678">Repressor</keyword>
<dbReference type="Gene3D" id="3.30.450.40">
    <property type="match status" value="1"/>
</dbReference>
<reference evidence="7 8" key="1">
    <citation type="submission" date="2016-12" db="EMBL/GenBank/DDBJ databases">
        <title>Isolation and genomic insights into novel planktonic Zetaproteobacteria from stratified waters of the Chesapeake Bay.</title>
        <authorList>
            <person name="McAllister S.M."/>
            <person name="Kato S."/>
            <person name="Chan C.S."/>
            <person name="Chiu B.K."/>
            <person name="Field E.K."/>
        </authorList>
    </citation>
    <scope>NUCLEOTIDE SEQUENCE [LARGE SCALE GENOMIC DNA]</scope>
    <source>
        <strain evidence="7 8">CP-5</strain>
    </source>
</reference>
<dbReference type="HAMAP" id="MF_00081">
    <property type="entry name" value="HrcA"/>
    <property type="match status" value="1"/>
</dbReference>
<keyword evidence="4 5" id="KW-0804">Transcription</keyword>
<evidence type="ECO:0000256" key="5">
    <source>
        <dbReference type="HAMAP-Rule" id="MF_00081"/>
    </source>
</evidence>
<dbReference type="Proteomes" id="UP000231701">
    <property type="component" value="Chromosome"/>
</dbReference>
<organism evidence="7 8">
    <name type="scientific">Mariprofundus aestuarium</name>
    <dbReference type="NCBI Taxonomy" id="1921086"/>
    <lineage>
        <taxon>Bacteria</taxon>
        <taxon>Pseudomonadati</taxon>
        <taxon>Pseudomonadota</taxon>
        <taxon>Candidatius Mariprofundia</taxon>
        <taxon>Mariprofundales</taxon>
        <taxon>Mariprofundaceae</taxon>
        <taxon>Mariprofundus</taxon>
    </lineage>
</organism>
<evidence type="ECO:0000313" key="8">
    <source>
        <dbReference type="Proteomes" id="UP000231701"/>
    </source>
</evidence>
<gene>
    <name evidence="5" type="primary">hrcA</name>
    <name evidence="7" type="ORF">Ga0123461_0820</name>
</gene>
<dbReference type="InterPro" id="IPR021153">
    <property type="entry name" value="HrcA_C"/>
</dbReference>
<keyword evidence="8" id="KW-1185">Reference proteome</keyword>
<dbReference type="SUPFAM" id="SSF55781">
    <property type="entry name" value="GAF domain-like"/>
    <property type="match status" value="1"/>
</dbReference>
<dbReference type="InterPro" id="IPR002571">
    <property type="entry name" value="HrcA"/>
</dbReference>
<keyword evidence="2 5" id="KW-0805">Transcription regulation</keyword>
<dbReference type="KEGG" id="maes:Ga0123461_0820"/>
<dbReference type="SUPFAM" id="SSF46785">
    <property type="entry name" value="Winged helix' DNA-binding domain"/>
    <property type="match status" value="1"/>
</dbReference>
<comment type="similarity">
    <text evidence="5">Belongs to the HrcA family.</text>
</comment>
<name>A0A2K8KWG9_MARES</name>
<proteinExistence type="inferred from homology"/>
<dbReference type="GO" id="GO:0003677">
    <property type="term" value="F:DNA binding"/>
    <property type="evidence" value="ECO:0007669"/>
    <property type="project" value="InterPro"/>
</dbReference>
<dbReference type="PIRSF" id="PIRSF005485">
    <property type="entry name" value="HrcA"/>
    <property type="match status" value="1"/>
</dbReference>
<evidence type="ECO:0000256" key="1">
    <source>
        <dbReference type="ARBA" id="ARBA00022491"/>
    </source>
</evidence>
<dbReference type="AlphaFoldDB" id="A0A2K8KWG9"/>
<keyword evidence="3 5" id="KW-0346">Stress response</keyword>
<dbReference type="InterPro" id="IPR029016">
    <property type="entry name" value="GAF-like_dom_sf"/>
</dbReference>
<evidence type="ECO:0000256" key="3">
    <source>
        <dbReference type="ARBA" id="ARBA00023016"/>
    </source>
</evidence>
<dbReference type="NCBIfam" id="TIGR00331">
    <property type="entry name" value="hrcA"/>
    <property type="match status" value="1"/>
</dbReference>
<dbReference type="PANTHER" id="PTHR34824">
    <property type="entry name" value="HEAT-INDUCIBLE TRANSCRIPTION REPRESSOR HRCA"/>
    <property type="match status" value="1"/>
</dbReference>
<comment type="function">
    <text evidence="5">Negative regulator of class I heat shock genes (grpE-dnaK-dnaJ and groELS operons). Prevents heat-shock induction of these operons.</text>
</comment>